<evidence type="ECO:0000313" key="1">
    <source>
        <dbReference type="EMBL" id="KAB2634183.1"/>
    </source>
</evidence>
<name>A0A5N5I4W0_9ROSA</name>
<dbReference type="EMBL" id="SMOL01000086">
    <property type="protein sequence ID" value="KAB2634183.1"/>
    <property type="molecule type" value="Genomic_DNA"/>
</dbReference>
<sequence>MCCRLCLCCICTLVILVVIAVFFGVGPLMNLKHHFVIKQSVDLVCEPNNIHGISARRRWMNRKPFLGYTAPPP</sequence>
<dbReference type="Proteomes" id="UP000327157">
    <property type="component" value="Unassembled WGS sequence"/>
</dbReference>
<keyword evidence="2" id="KW-1185">Reference proteome</keyword>
<reference evidence="1 2" key="1">
    <citation type="submission" date="2019-09" db="EMBL/GenBank/DDBJ databases">
        <authorList>
            <person name="Ou C."/>
        </authorList>
    </citation>
    <scope>NUCLEOTIDE SEQUENCE [LARGE SCALE GENOMIC DNA]</scope>
    <source>
        <strain evidence="1">S2</strain>
        <tissue evidence="1">Leaf</tissue>
    </source>
</reference>
<organism evidence="1 2">
    <name type="scientific">Pyrus ussuriensis x Pyrus communis</name>
    <dbReference type="NCBI Taxonomy" id="2448454"/>
    <lineage>
        <taxon>Eukaryota</taxon>
        <taxon>Viridiplantae</taxon>
        <taxon>Streptophyta</taxon>
        <taxon>Embryophyta</taxon>
        <taxon>Tracheophyta</taxon>
        <taxon>Spermatophyta</taxon>
        <taxon>Magnoliopsida</taxon>
        <taxon>eudicotyledons</taxon>
        <taxon>Gunneridae</taxon>
        <taxon>Pentapetalae</taxon>
        <taxon>rosids</taxon>
        <taxon>fabids</taxon>
        <taxon>Rosales</taxon>
        <taxon>Rosaceae</taxon>
        <taxon>Amygdaloideae</taxon>
        <taxon>Maleae</taxon>
        <taxon>Pyrus</taxon>
    </lineage>
</organism>
<comment type="caution">
    <text evidence="1">The sequence shown here is derived from an EMBL/GenBank/DDBJ whole genome shotgun (WGS) entry which is preliminary data.</text>
</comment>
<accession>A0A5N5I4W0</accession>
<reference evidence="1 2" key="2">
    <citation type="submission" date="2019-11" db="EMBL/GenBank/DDBJ databases">
        <title>A de novo genome assembly of a pear dwarfing rootstock.</title>
        <authorList>
            <person name="Wang F."/>
            <person name="Wang J."/>
            <person name="Li S."/>
            <person name="Zhang Y."/>
            <person name="Fang M."/>
            <person name="Ma L."/>
            <person name="Zhao Y."/>
            <person name="Jiang S."/>
        </authorList>
    </citation>
    <scope>NUCLEOTIDE SEQUENCE [LARGE SCALE GENOMIC DNA]</scope>
    <source>
        <strain evidence="1">S2</strain>
        <tissue evidence="1">Leaf</tissue>
    </source>
</reference>
<proteinExistence type="predicted"/>
<evidence type="ECO:0000313" key="2">
    <source>
        <dbReference type="Proteomes" id="UP000327157"/>
    </source>
</evidence>
<dbReference type="AlphaFoldDB" id="A0A5N5I4W0"/>
<gene>
    <name evidence="1" type="ORF">D8674_038903</name>
</gene>
<protein>
    <submittedName>
        <fullName evidence="1">Uncharacterized protein</fullName>
    </submittedName>
</protein>